<dbReference type="Proteomes" id="UP001369815">
    <property type="component" value="Unassembled WGS sequence"/>
</dbReference>
<keyword evidence="6" id="KW-0679">Respiratory chain</keyword>
<accession>A0AAX6MWF9</accession>
<evidence type="ECO:0000256" key="15">
    <source>
        <dbReference type="ARBA" id="ARBA00031387"/>
    </source>
</evidence>
<feature type="compositionally biased region" description="Basic and acidic residues" evidence="18">
    <location>
        <begin position="38"/>
        <end position="48"/>
    </location>
</feature>
<feature type="region of interest" description="Disordered" evidence="18">
    <location>
        <begin position="329"/>
        <end position="348"/>
    </location>
</feature>
<evidence type="ECO:0000259" key="20">
    <source>
        <dbReference type="Pfam" id="PF00144"/>
    </source>
</evidence>
<feature type="signal peptide" evidence="19">
    <location>
        <begin position="1"/>
        <end position="15"/>
    </location>
</feature>
<name>A0AAX6MWF9_9PEZI</name>
<evidence type="ECO:0000256" key="14">
    <source>
        <dbReference type="ARBA" id="ARBA00030753"/>
    </source>
</evidence>
<comment type="subcellular location">
    <subcellularLocation>
        <location evidence="2">Mitochondrion inner membrane</location>
        <topology evidence="2">Single-pass membrane protein</topology>
    </subcellularLocation>
</comment>
<comment type="caution">
    <text evidence="22">The sequence shown here is derived from an EMBL/GenBank/DDBJ whole genome shotgun (WGS) entry which is preliminary data.</text>
</comment>
<feature type="chain" id="PRO_5043937793" description="NADH dehydrogenase [ubiquinone] 1 beta subcomplex subunit 11, mitochondrial" evidence="19">
    <location>
        <begin position="16"/>
        <end position="690"/>
    </location>
</feature>
<dbReference type="EMBL" id="JBANMG010000002">
    <property type="protein sequence ID" value="KAK6956763.1"/>
    <property type="molecule type" value="Genomic_DNA"/>
</dbReference>
<dbReference type="InterPro" id="IPR001466">
    <property type="entry name" value="Beta-lactam-related"/>
</dbReference>
<keyword evidence="7" id="KW-0812">Transmembrane</keyword>
<keyword evidence="10" id="KW-0249">Electron transport</keyword>
<evidence type="ECO:0000313" key="22">
    <source>
        <dbReference type="EMBL" id="KAK6956763.1"/>
    </source>
</evidence>
<keyword evidence="19" id="KW-0732">Signal</keyword>
<evidence type="ECO:0000256" key="19">
    <source>
        <dbReference type="SAM" id="SignalP"/>
    </source>
</evidence>
<organism evidence="22 23">
    <name type="scientific">Daldinia eschscholtzii</name>
    <dbReference type="NCBI Taxonomy" id="292717"/>
    <lineage>
        <taxon>Eukaryota</taxon>
        <taxon>Fungi</taxon>
        <taxon>Dikarya</taxon>
        <taxon>Ascomycota</taxon>
        <taxon>Pezizomycotina</taxon>
        <taxon>Sordariomycetes</taxon>
        <taxon>Xylariomycetidae</taxon>
        <taxon>Xylariales</taxon>
        <taxon>Hypoxylaceae</taxon>
        <taxon>Daldinia</taxon>
    </lineage>
</organism>
<evidence type="ECO:0000256" key="1">
    <source>
        <dbReference type="ARBA" id="ARBA00003195"/>
    </source>
</evidence>
<comment type="similarity">
    <text evidence="16">Belongs to the peptidase S12 family.</text>
</comment>
<evidence type="ECO:0000256" key="17">
    <source>
        <dbReference type="ARBA" id="ARBA00046528"/>
    </source>
</evidence>
<keyword evidence="12" id="KW-0496">Mitochondrion</keyword>
<dbReference type="Pfam" id="PF11954">
    <property type="entry name" value="DUF3471"/>
    <property type="match status" value="1"/>
</dbReference>
<evidence type="ECO:0000256" key="8">
    <source>
        <dbReference type="ARBA" id="ARBA00022792"/>
    </source>
</evidence>
<dbReference type="Gene3D" id="3.40.710.10">
    <property type="entry name" value="DD-peptidase/beta-lactamase superfamily"/>
    <property type="match status" value="1"/>
</dbReference>
<keyword evidence="11" id="KW-1133">Transmembrane helix</keyword>
<dbReference type="Pfam" id="PF10183">
    <property type="entry name" value="ESSS"/>
    <property type="match status" value="1"/>
</dbReference>
<gene>
    <name evidence="22" type="ORF">Daesc_002043</name>
</gene>
<dbReference type="SUPFAM" id="SSF56601">
    <property type="entry name" value="beta-lactamase/transpeptidase-like"/>
    <property type="match status" value="1"/>
</dbReference>
<keyword evidence="9" id="KW-0809">Transit peptide</keyword>
<evidence type="ECO:0000256" key="18">
    <source>
        <dbReference type="SAM" id="MobiDB-lite"/>
    </source>
</evidence>
<evidence type="ECO:0000256" key="6">
    <source>
        <dbReference type="ARBA" id="ARBA00022660"/>
    </source>
</evidence>
<evidence type="ECO:0000256" key="2">
    <source>
        <dbReference type="ARBA" id="ARBA00004434"/>
    </source>
</evidence>
<evidence type="ECO:0000256" key="3">
    <source>
        <dbReference type="ARBA" id="ARBA00008915"/>
    </source>
</evidence>
<sequence>MRFGLLVPAATVALALLEQQQQQHQETEQEVLSAGEENGEREGRKTPLDPDFEAFTQEALNRWKVPGASVAVVDGDDIWAEGYGISSFPSTPATPLTLYYTGSTTKAFTAAILSLLIASGNFTSSSSSETKAPLSWQTPLSHLLRDDFVLPREHAWEAAHLTLEDALSHRTGFPRHDKALARHYGPDAHPGTVGDVVRSLRYLPMVSEPRVRWRYCNLMYMVASHVIQKLTGQWLGTVMRERIWEPLGMEGTYLSVEEALVEGWDVARGYYWDYQGEGNNEEDGQRKGKGFVEVPYANLELASGAGGIVSNVLDYALWIRCLIRGDGSSSSNSSSDDDDDTKNGCPVLPPEAHRELKLARIALPPEMQLSFDAPLSYALGWELSTYKGWRIFTHGGGMEAYGAEVYFLPDLGFGVVTLANTAVTSNVLGMELAWKLIDDKLGVPEEERFDWVSRGEEVLKTQLKLAGTAIQDLYPERADPPLPHALPLEEYAGVYSHPAYQNVTLQLTSEDSVEKKGALRAVRDDMEWQMTFDFHHVSGEFWAVVIDFLNTPNMLNGQLARAQFEVGVKGTVDKLKMEFLEDGSEGIITFDKVVKIQRPQPDPSRLPRALWPLTALNTTPPTGWLFGVKPGEKYQKEGWETPFFYGFCGSLALAAVAYGFKPDTSIQTWALEEARRRLEAEGVLEDPEKK</sequence>
<feature type="domain" description="Beta-lactamase-related" evidence="20">
    <location>
        <begin position="57"/>
        <end position="424"/>
    </location>
</feature>
<evidence type="ECO:0000259" key="21">
    <source>
        <dbReference type="Pfam" id="PF11954"/>
    </source>
</evidence>
<reference evidence="22 23" key="1">
    <citation type="journal article" date="2024" name="Front Chem Biol">
        <title>Unveiling the potential of Daldinia eschscholtzii MFLUCC 19-0629 through bioactivity and bioinformatics studies for enhanced sustainable agriculture production.</title>
        <authorList>
            <person name="Brooks S."/>
            <person name="Weaver J.A."/>
            <person name="Klomchit A."/>
            <person name="Alharthi S.A."/>
            <person name="Onlamun T."/>
            <person name="Nurani R."/>
            <person name="Vong T.K."/>
            <person name="Alberti F."/>
            <person name="Greco C."/>
        </authorList>
    </citation>
    <scope>NUCLEOTIDE SEQUENCE [LARGE SCALE GENOMIC DNA]</scope>
    <source>
        <strain evidence="22">MFLUCC 19-0629</strain>
    </source>
</reference>
<evidence type="ECO:0000256" key="11">
    <source>
        <dbReference type="ARBA" id="ARBA00022989"/>
    </source>
</evidence>
<dbReference type="PANTHER" id="PTHR46825:SF9">
    <property type="entry name" value="BETA-LACTAMASE-RELATED DOMAIN-CONTAINING PROTEIN"/>
    <property type="match status" value="1"/>
</dbReference>
<keyword evidence="5" id="KW-0813">Transport</keyword>
<keyword evidence="8" id="KW-0999">Mitochondrion inner membrane</keyword>
<evidence type="ECO:0000256" key="13">
    <source>
        <dbReference type="ARBA" id="ARBA00023136"/>
    </source>
</evidence>
<dbReference type="InterPro" id="IPR021860">
    <property type="entry name" value="Peptidase_S12_Pab87-rel_C"/>
</dbReference>
<dbReference type="AlphaFoldDB" id="A0AAX6MWF9"/>
<comment type="similarity">
    <text evidence="3">Belongs to the complex I NDUFB11 subunit family.</text>
</comment>
<dbReference type="PANTHER" id="PTHR46825">
    <property type="entry name" value="D-ALANYL-D-ALANINE-CARBOXYPEPTIDASE/ENDOPEPTIDASE AMPH"/>
    <property type="match status" value="1"/>
</dbReference>
<keyword evidence="13" id="KW-0472">Membrane</keyword>
<dbReference type="InterPro" id="IPR019329">
    <property type="entry name" value="NADH_UbQ_OxRdtase_ESSS_su"/>
</dbReference>
<feature type="region of interest" description="Disordered" evidence="18">
    <location>
        <begin position="24"/>
        <end position="49"/>
    </location>
</feature>
<dbReference type="Pfam" id="PF00144">
    <property type="entry name" value="Beta-lactamase"/>
    <property type="match status" value="1"/>
</dbReference>
<comment type="function">
    <text evidence="1">Accessory subunit of the mitochondrial membrane respiratory chain NADH dehydrogenase (Complex I), that is believed not to be involved in catalysis. Complex I functions in the transfer of electrons from NADH to the respiratory chain. The immediate electron acceptor for the enzyme is believed to be ubiquinone.</text>
</comment>
<evidence type="ECO:0000256" key="10">
    <source>
        <dbReference type="ARBA" id="ARBA00022982"/>
    </source>
</evidence>
<evidence type="ECO:0000256" key="7">
    <source>
        <dbReference type="ARBA" id="ARBA00022692"/>
    </source>
</evidence>
<evidence type="ECO:0000313" key="23">
    <source>
        <dbReference type="Proteomes" id="UP001369815"/>
    </source>
</evidence>
<evidence type="ECO:0000256" key="4">
    <source>
        <dbReference type="ARBA" id="ARBA00018632"/>
    </source>
</evidence>
<evidence type="ECO:0000256" key="9">
    <source>
        <dbReference type="ARBA" id="ARBA00022946"/>
    </source>
</evidence>
<evidence type="ECO:0000256" key="16">
    <source>
        <dbReference type="ARBA" id="ARBA00038215"/>
    </source>
</evidence>
<evidence type="ECO:0000256" key="12">
    <source>
        <dbReference type="ARBA" id="ARBA00023128"/>
    </source>
</evidence>
<comment type="subunit">
    <text evidence="17">Complex I is composed of 45 different subunits. Interacts with BCAP31.</text>
</comment>
<evidence type="ECO:0000256" key="5">
    <source>
        <dbReference type="ARBA" id="ARBA00022448"/>
    </source>
</evidence>
<dbReference type="GO" id="GO:0005743">
    <property type="term" value="C:mitochondrial inner membrane"/>
    <property type="evidence" value="ECO:0007669"/>
    <property type="project" value="UniProtKB-SubCell"/>
</dbReference>
<dbReference type="InterPro" id="IPR050491">
    <property type="entry name" value="AmpC-like"/>
</dbReference>
<proteinExistence type="inferred from homology"/>
<feature type="domain" description="Peptidase S12 Pab87-related C-terminal" evidence="21">
    <location>
        <begin position="480"/>
        <end position="578"/>
    </location>
</feature>
<keyword evidence="23" id="KW-1185">Reference proteome</keyword>
<dbReference type="InterPro" id="IPR012338">
    <property type="entry name" value="Beta-lactam/transpept-like"/>
</dbReference>
<protein>
    <recommendedName>
        <fullName evidence="4">NADH dehydrogenase [ubiquinone] 1 beta subcomplex subunit 11, mitochondrial</fullName>
    </recommendedName>
    <alternativeName>
        <fullName evidence="15">Complex I-ESSS</fullName>
    </alternativeName>
    <alternativeName>
        <fullName evidence="14">NADH-ubiquinone oxidoreductase ESSS subunit</fullName>
    </alternativeName>
</protein>